<evidence type="ECO:0000256" key="4">
    <source>
        <dbReference type="RuleBase" id="RU000363"/>
    </source>
</evidence>
<organism evidence="5 6">
    <name type="scientific">Paraperlucidibaca wandonensis</name>
    <dbReference type="NCBI Taxonomy" id="1268273"/>
    <lineage>
        <taxon>Bacteria</taxon>
        <taxon>Pseudomonadati</taxon>
        <taxon>Pseudomonadota</taxon>
        <taxon>Gammaproteobacteria</taxon>
        <taxon>Moraxellales</taxon>
        <taxon>Moraxellaceae</taxon>
        <taxon>Paraperlucidibaca</taxon>
    </lineage>
</organism>
<gene>
    <name evidence="5" type="ORF">ACFQ0F_05575</name>
</gene>
<dbReference type="CDD" id="cd05233">
    <property type="entry name" value="SDR_c"/>
    <property type="match status" value="1"/>
</dbReference>
<accession>A0ABW3HF66</accession>
<dbReference type="Pfam" id="PF00106">
    <property type="entry name" value="adh_short"/>
    <property type="match status" value="1"/>
</dbReference>
<reference evidence="6" key="1">
    <citation type="journal article" date="2019" name="Int. J. Syst. Evol. Microbiol.">
        <title>The Global Catalogue of Microorganisms (GCM) 10K type strain sequencing project: providing services to taxonomists for standard genome sequencing and annotation.</title>
        <authorList>
            <consortium name="The Broad Institute Genomics Platform"/>
            <consortium name="The Broad Institute Genome Sequencing Center for Infectious Disease"/>
            <person name="Wu L."/>
            <person name="Ma J."/>
        </authorList>
    </citation>
    <scope>NUCLEOTIDE SEQUENCE [LARGE SCALE GENOMIC DNA]</scope>
    <source>
        <strain evidence="6">CCUG 63419</strain>
    </source>
</reference>
<dbReference type="EC" id="1.-.-.-" evidence="5"/>
<dbReference type="Gene3D" id="3.40.50.720">
    <property type="entry name" value="NAD(P)-binding Rossmann-like Domain"/>
    <property type="match status" value="1"/>
</dbReference>
<protein>
    <submittedName>
        <fullName evidence="5">SDR family oxidoreductase</fullName>
        <ecNumber evidence="5">1.-.-.-</ecNumber>
    </submittedName>
</protein>
<evidence type="ECO:0000313" key="6">
    <source>
        <dbReference type="Proteomes" id="UP001597044"/>
    </source>
</evidence>
<sequence length="273" mass="28703">MNVVVTGAASGIGFALARRLLGQGHQVCACDINLDAMSALNSFTASQNQLLIKSLDVRDAAAWQTLMADVAAQWGSVDVLANVAGVLRDGWAHEATADDVHWQIDINVKGVIFGCQAVLPHMLANGSGHIINIASLAGLTPVPGLGIYSASKFAVRGYTLGIAMELADKGIAVTAVCPDAVQTPMLDIQKGREQAALTFSGPRALSAEEVVDAIVGPVWHKRPMEVTLPPWRGATAQVASLFPETSAKALGMFRKAGLKRQAEIKVGQDSTQK</sequence>
<evidence type="ECO:0000313" key="5">
    <source>
        <dbReference type="EMBL" id="MFD0949859.1"/>
    </source>
</evidence>
<name>A0ABW3HF66_9GAMM</name>
<dbReference type="PANTHER" id="PTHR43391">
    <property type="entry name" value="RETINOL DEHYDROGENASE-RELATED"/>
    <property type="match status" value="1"/>
</dbReference>
<evidence type="ECO:0000256" key="2">
    <source>
        <dbReference type="ARBA" id="ARBA00022857"/>
    </source>
</evidence>
<keyword evidence="3 5" id="KW-0560">Oxidoreductase</keyword>
<dbReference type="Proteomes" id="UP001597044">
    <property type="component" value="Unassembled WGS sequence"/>
</dbReference>
<proteinExistence type="inferred from homology"/>
<dbReference type="SUPFAM" id="SSF51735">
    <property type="entry name" value="NAD(P)-binding Rossmann-fold domains"/>
    <property type="match status" value="1"/>
</dbReference>
<evidence type="ECO:0000256" key="1">
    <source>
        <dbReference type="ARBA" id="ARBA00006484"/>
    </source>
</evidence>
<dbReference type="PROSITE" id="PS00061">
    <property type="entry name" value="ADH_SHORT"/>
    <property type="match status" value="1"/>
</dbReference>
<comment type="similarity">
    <text evidence="1 4">Belongs to the short-chain dehydrogenases/reductases (SDR) family.</text>
</comment>
<keyword evidence="6" id="KW-1185">Reference proteome</keyword>
<dbReference type="InterPro" id="IPR002347">
    <property type="entry name" value="SDR_fam"/>
</dbReference>
<dbReference type="RefSeq" id="WP_379069923.1">
    <property type="nucleotide sequence ID" value="NZ_JBHTIT010000001.1"/>
</dbReference>
<dbReference type="PRINTS" id="PR00080">
    <property type="entry name" value="SDRFAMILY"/>
</dbReference>
<dbReference type="InterPro" id="IPR036291">
    <property type="entry name" value="NAD(P)-bd_dom_sf"/>
</dbReference>
<dbReference type="InterPro" id="IPR020904">
    <property type="entry name" value="Sc_DH/Rdtase_CS"/>
</dbReference>
<comment type="caution">
    <text evidence="5">The sequence shown here is derived from an EMBL/GenBank/DDBJ whole genome shotgun (WGS) entry which is preliminary data.</text>
</comment>
<dbReference type="PRINTS" id="PR00081">
    <property type="entry name" value="GDHRDH"/>
</dbReference>
<evidence type="ECO:0000256" key="3">
    <source>
        <dbReference type="ARBA" id="ARBA00023002"/>
    </source>
</evidence>
<dbReference type="GO" id="GO:0016491">
    <property type="term" value="F:oxidoreductase activity"/>
    <property type="evidence" value="ECO:0007669"/>
    <property type="project" value="UniProtKB-KW"/>
</dbReference>
<dbReference type="PANTHER" id="PTHR43391:SF14">
    <property type="entry name" value="DEHYDROGENASE_REDUCTASE SDR FAMILY PROTEIN 7-LIKE"/>
    <property type="match status" value="1"/>
</dbReference>
<keyword evidence="2" id="KW-0521">NADP</keyword>
<dbReference type="EMBL" id="JBHTIT010000001">
    <property type="protein sequence ID" value="MFD0949859.1"/>
    <property type="molecule type" value="Genomic_DNA"/>
</dbReference>